<sequence>MIHDSVPTPDPATAQAASAHEERDARSWVRLLANYREPSRLRSAVELLITLVPFVALWALAWWSLSVSYALATAIAALNGAFLVRLFLIQHDCGHASFFKNRSVNDWVGRSLGVLTVTPYNVWRRAHAHHHSAAGNLDKRGMGDVLTLTVDEYRGLSRFGRLRYRLYRHPLVLFGLGPSYVFLLANRLPVGLMRSGWKYWASAMGTNLMMLLVLGAIAYFGGVAPLVFVFLPTTVVAASIGIWLFYVQHQFEETSWDEEPDWQLHDAALHGSSHYILPGVLRWFSANIGVHHVHHLQSRVPFYRLPEILNDHPELNEAQRLTIRESFRTVGLQLWDEKSRRLVSFAQAKAI</sequence>
<accession>A0A1Y5TDF4</accession>
<dbReference type="Proteomes" id="UP000193870">
    <property type="component" value="Unassembled WGS sequence"/>
</dbReference>
<reference evidence="4 5" key="1">
    <citation type="submission" date="2017-03" db="EMBL/GenBank/DDBJ databases">
        <authorList>
            <person name="Afonso C.L."/>
            <person name="Miller P.J."/>
            <person name="Scott M.A."/>
            <person name="Spackman E."/>
            <person name="Goraichik I."/>
            <person name="Dimitrov K.M."/>
            <person name="Suarez D.L."/>
            <person name="Swayne D.E."/>
        </authorList>
    </citation>
    <scope>NUCLEOTIDE SEQUENCE [LARGE SCALE GENOMIC DNA]</scope>
    <source>
        <strain evidence="4 5">CECT 7066</strain>
    </source>
</reference>
<feature type="transmembrane region" description="Helical" evidence="2">
    <location>
        <begin position="69"/>
        <end position="88"/>
    </location>
</feature>
<keyword evidence="2" id="KW-0812">Transmembrane</keyword>
<dbReference type="CDD" id="cd03507">
    <property type="entry name" value="Delta12-FADS-like"/>
    <property type="match status" value="1"/>
</dbReference>
<protein>
    <submittedName>
        <fullName evidence="4">Fatty acid desaturase</fullName>
        <ecNumber evidence="4">1.14.19.-</ecNumber>
    </submittedName>
</protein>
<feature type="region of interest" description="Disordered" evidence="1">
    <location>
        <begin position="1"/>
        <end position="21"/>
    </location>
</feature>
<feature type="domain" description="Fatty acid desaturase" evidence="3">
    <location>
        <begin position="71"/>
        <end position="325"/>
    </location>
</feature>
<dbReference type="EMBL" id="FWFV01000009">
    <property type="protein sequence ID" value="SLN61196.1"/>
    <property type="molecule type" value="Genomic_DNA"/>
</dbReference>
<keyword evidence="4" id="KW-0560">Oxidoreductase</keyword>
<dbReference type="AlphaFoldDB" id="A0A1Y5TDF4"/>
<proteinExistence type="predicted"/>
<dbReference type="Pfam" id="PF00487">
    <property type="entry name" value="FA_desaturase"/>
    <property type="match status" value="1"/>
</dbReference>
<organism evidence="4 5">
    <name type="scientific">Palleronia marisminoris</name>
    <dbReference type="NCBI Taxonomy" id="315423"/>
    <lineage>
        <taxon>Bacteria</taxon>
        <taxon>Pseudomonadati</taxon>
        <taxon>Pseudomonadota</taxon>
        <taxon>Alphaproteobacteria</taxon>
        <taxon>Rhodobacterales</taxon>
        <taxon>Roseobacteraceae</taxon>
        <taxon>Palleronia</taxon>
    </lineage>
</organism>
<dbReference type="PANTHER" id="PTHR19353">
    <property type="entry name" value="FATTY ACID DESATURASE 2"/>
    <property type="match status" value="1"/>
</dbReference>
<dbReference type="GO" id="GO:0016717">
    <property type="term" value="F:oxidoreductase activity, acting on paired donors, with oxidation of a pair of donors resulting in the reduction of molecular oxygen to two molecules of water"/>
    <property type="evidence" value="ECO:0007669"/>
    <property type="project" value="TreeGrafter"/>
</dbReference>
<keyword evidence="2" id="KW-0472">Membrane</keyword>
<evidence type="ECO:0000313" key="5">
    <source>
        <dbReference type="Proteomes" id="UP000193870"/>
    </source>
</evidence>
<dbReference type="EC" id="1.14.19.-" evidence="4"/>
<dbReference type="PANTHER" id="PTHR19353:SF73">
    <property type="entry name" value="FATTY ACID DESATURASE"/>
    <property type="match status" value="1"/>
</dbReference>
<dbReference type="InterPro" id="IPR005804">
    <property type="entry name" value="FA_desaturase_dom"/>
</dbReference>
<evidence type="ECO:0000259" key="3">
    <source>
        <dbReference type="Pfam" id="PF00487"/>
    </source>
</evidence>
<name>A0A1Y5TDF4_9RHOB</name>
<evidence type="ECO:0000256" key="1">
    <source>
        <dbReference type="SAM" id="MobiDB-lite"/>
    </source>
</evidence>
<feature type="transmembrane region" description="Helical" evidence="2">
    <location>
        <begin position="197"/>
        <end position="219"/>
    </location>
</feature>
<keyword evidence="5" id="KW-1185">Reference proteome</keyword>
<feature type="transmembrane region" description="Helical" evidence="2">
    <location>
        <begin position="44"/>
        <end position="63"/>
    </location>
</feature>
<dbReference type="InterPro" id="IPR012171">
    <property type="entry name" value="Fatty_acid_desaturase"/>
</dbReference>
<evidence type="ECO:0000313" key="4">
    <source>
        <dbReference type="EMBL" id="SLN61196.1"/>
    </source>
</evidence>
<keyword evidence="2" id="KW-1133">Transmembrane helix</keyword>
<dbReference type="GO" id="GO:0006629">
    <property type="term" value="P:lipid metabolic process"/>
    <property type="evidence" value="ECO:0007669"/>
    <property type="project" value="InterPro"/>
</dbReference>
<gene>
    <name evidence="4" type="primary">des</name>
    <name evidence="4" type="ORF">PAM7066_03046</name>
</gene>
<dbReference type="STRING" id="315423.SAMN04488020_11032"/>
<dbReference type="GO" id="GO:0016020">
    <property type="term" value="C:membrane"/>
    <property type="evidence" value="ECO:0007669"/>
    <property type="project" value="TreeGrafter"/>
</dbReference>
<feature type="transmembrane region" description="Helical" evidence="2">
    <location>
        <begin position="166"/>
        <end position="185"/>
    </location>
</feature>
<evidence type="ECO:0000256" key="2">
    <source>
        <dbReference type="SAM" id="Phobius"/>
    </source>
</evidence>